<dbReference type="PRINTS" id="PR00123">
    <property type="entry name" value="ATPASEA"/>
</dbReference>
<keyword evidence="4 11" id="KW-0138">CF(0)</keyword>
<comment type="function">
    <text evidence="11 12">Key component of the proton channel; it plays a direct role in the translocation of protons across the membrane.</text>
</comment>
<comment type="subcellular location">
    <subcellularLocation>
        <location evidence="11 12">Cell membrane</location>
        <topology evidence="11 12">Multi-pass membrane protein</topology>
    </subcellularLocation>
    <subcellularLocation>
        <location evidence="1">Membrane</location>
        <topology evidence="1">Multi-pass membrane protein</topology>
    </subcellularLocation>
</comment>
<dbReference type="InterPro" id="IPR000568">
    <property type="entry name" value="ATP_synth_F0_asu"/>
</dbReference>
<dbReference type="Pfam" id="PF00119">
    <property type="entry name" value="ATP-synt_A"/>
    <property type="match status" value="1"/>
</dbReference>
<proteinExistence type="inferred from homology"/>
<evidence type="ECO:0000256" key="6">
    <source>
        <dbReference type="ARBA" id="ARBA00022781"/>
    </source>
</evidence>
<evidence type="ECO:0000256" key="7">
    <source>
        <dbReference type="ARBA" id="ARBA00022989"/>
    </source>
</evidence>
<keyword evidence="7 11" id="KW-1133">Transmembrane helix</keyword>
<evidence type="ECO:0000256" key="9">
    <source>
        <dbReference type="ARBA" id="ARBA00023136"/>
    </source>
</evidence>
<dbReference type="AlphaFoldDB" id="A0A402CKQ0"/>
<evidence type="ECO:0000313" key="13">
    <source>
        <dbReference type="EMBL" id="GCE44184.1"/>
    </source>
</evidence>
<feature type="transmembrane region" description="Helical" evidence="11">
    <location>
        <begin position="281"/>
        <end position="304"/>
    </location>
</feature>
<keyword evidence="10 11" id="KW-0066">ATP synthesis</keyword>
<dbReference type="EMBL" id="BHYM01000088">
    <property type="protein sequence ID" value="GCE44184.1"/>
    <property type="molecule type" value="Genomic_DNA"/>
</dbReference>
<keyword evidence="11" id="KW-1003">Cell membrane</keyword>
<evidence type="ECO:0000256" key="11">
    <source>
        <dbReference type="HAMAP-Rule" id="MF_01393"/>
    </source>
</evidence>
<dbReference type="InterPro" id="IPR035908">
    <property type="entry name" value="F0_ATP_A_sf"/>
</dbReference>
<dbReference type="Proteomes" id="UP000287519">
    <property type="component" value="Unassembled WGS sequence"/>
</dbReference>
<keyword evidence="6 11" id="KW-0375">Hydrogen ion transport</keyword>
<evidence type="ECO:0000256" key="4">
    <source>
        <dbReference type="ARBA" id="ARBA00022547"/>
    </source>
</evidence>
<feature type="transmembrane region" description="Helical" evidence="11">
    <location>
        <begin position="109"/>
        <end position="127"/>
    </location>
</feature>
<dbReference type="InterPro" id="IPR045083">
    <property type="entry name" value="ATP_synth_F0_asu_bact/mt"/>
</dbReference>
<evidence type="ECO:0000256" key="5">
    <source>
        <dbReference type="ARBA" id="ARBA00022692"/>
    </source>
</evidence>
<evidence type="ECO:0000256" key="1">
    <source>
        <dbReference type="ARBA" id="ARBA00004141"/>
    </source>
</evidence>
<organism evidence="13 14">
    <name type="scientific">Rhodococcus wratislaviensis</name>
    <name type="common">Tsukamurella wratislaviensis</name>
    <dbReference type="NCBI Taxonomy" id="44752"/>
    <lineage>
        <taxon>Bacteria</taxon>
        <taxon>Bacillati</taxon>
        <taxon>Actinomycetota</taxon>
        <taxon>Actinomycetes</taxon>
        <taxon>Mycobacteriales</taxon>
        <taxon>Nocardiaceae</taxon>
        <taxon>Rhodococcus</taxon>
    </lineage>
</organism>
<evidence type="ECO:0000256" key="12">
    <source>
        <dbReference type="RuleBase" id="RU000483"/>
    </source>
</evidence>
<name>A0A402CKQ0_RHOWR</name>
<protein>
    <recommendedName>
        <fullName evidence="11 12">ATP synthase subunit a</fullName>
    </recommendedName>
    <alternativeName>
        <fullName evidence="11">ATP synthase F0 sector subunit a</fullName>
    </alternativeName>
    <alternativeName>
        <fullName evidence="11">F-ATPase subunit 6</fullName>
    </alternativeName>
</protein>
<feature type="transmembrane region" description="Helical" evidence="11">
    <location>
        <begin position="165"/>
        <end position="190"/>
    </location>
</feature>
<evidence type="ECO:0000256" key="8">
    <source>
        <dbReference type="ARBA" id="ARBA00023065"/>
    </source>
</evidence>
<dbReference type="NCBIfam" id="TIGR01131">
    <property type="entry name" value="ATP_synt_6_or_A"/>
    <property type="match status" value="1"/>
</dbReference>
<evidence type="ECO:0000256" key="2">
    <source>
        <dbReference type="ARBA" id="ARBA00006810"/>
    </source>
</evidence>
<keyword evidence="8 11" id="KW-0406">Ion transport</keyword>
<dbReference type="GO" id="GO:0046933">
    <property type="term" value="F:proton-transporting ATP synthase activity, rotational mechanism"/>
    <property type="evidence" value="ECO:0007669"/>
    <property type="project" value="UniProtKB-UniRule"/>
</dbReference>
<dbReference type="PANTHER" id="PTHR11410:SF0">
    <property type="entry name" value="ATP SYNTHASE SUBUNIT A"/>
    <property type="match status" value="1"/>
</dbReference>
<evidence type="ECO:0000256" key="3">
    <source>
        <dbReference type="ARBA" id="ARBA00022448"/>
    </source>
</evidence>
<sequence>MRVSYSPVLHACRWPHIQGRRVDESRRHRQTLDSNSPQQLTNTRVELVDLFDRQCPIEPQSTKAADRLRERTLSVINVAAEEFHAPSLNDFFPPAVLFEGTPFELDRLMLVRILLSALMMLFFVIAMRSPKIIPRGVQNIGEIALDFVRINIAEEILGKEQGKRFLPVITTIFFLVLASNLGSIIPFINISPNARIGMPLVLAALAYIVFNYVGIKKYGFFKYVKSSIVVPGVPLPLHFLLVPIEFISTFVLRPFTLMVRLMANMLAGHILLVLFFSATQYFFFVSGGFQAVFGVASLAAGIAFTFFELLVIFLQAYVFALLTSVYIDLALHADSH</sequence>
<dbReference type="GO" id="GO:0005886">
    <property type="term" value="C:plasma membrane"/>
    <property type="evidence" value="ECO:0007669"/>
    <property type="project" value="UniProtKB-SubCell"/>
</dbReference>
<dbReference type="GO" id="GO:0045259">
    <property type="term" value="C:proton-transporting ATP synthase complex"/>
    <property type="evidence" value="ECO:0007669"/>
    <property type="project" value="UniProtKB-KW"/>
</dbReference>
<feature type="transmembrane region" description="Helical" evidence="11">
    <location>
        <begin position="257"/>
        <end position="276"/>
    </location>
</feature>
<keyword evidence="9 11" id="KW-0472">Membrane</keyword>
<dbReference type="SUPFAM" id="SSF81336">
    <property type="entry name" value="F1F0 ATP synthase subunit A"/>
    <property type="match status" value="1"/>
</dbReference>
<keyword evidence="5 11" id="KW-0812">Transmembrane</keyword>
<evidence type="ECO:0000256" key="10">
    <source>
        <dbReference type="ARBA" id="ARBA00023310"/>
    </source>
</evidence>
<gene>
    <name evidence="11" type="primary">atpB</name>
    <name evidence="13" type="ORF">Rhow_008482</name>
</gene>
<keyword evidence="3 11" id="KW-0813">Transport</keyword>
<dbReference type="CDD" id="cd00310">
    <property type="entry name" value="ATP-synt_Fo_a_6"/>
    <property type="match status" value="1"/>
</dbReference>
<feature type="transmembrane region" description="Helical" evidence="11">
    <location>
        <begin position="196"/>
        <end position="215"/>
    </location>
</feature>
<keyword evidence="14" id="KW-1185">Reference proteome</keyword>
<accession>A0A402CKQ0</accession>
<dbReference type="HAMAP" id="MF_01393">
    <property type="entry name" value="ATP_synth_a_bact"/>
    <property type="match status" value="1"/>
</dbReference>
<dbReference type="Gene3D" id="1.20.120.220">
    <property type="entry name" value="ATP synthase, F0 complex, subunit A"/>
    <property type="match status" value="1"/>
</dbReference>
<feature type="transmembrane region" description="Helical" evidence="11">
    <location>
        <begin position="227"/>
        <end position="251"/>
    </location>
</feature>
<dbReference type="PANTHER" id="PTHR11410">
    <property type="entry name" value="ATP SYNTHASE SUBUNIT A"/>
    <property type="match status" value="1"/>
</dbReference>
<comment type="caution">
    <text evidence="13">The sequence shown here is derived from an EMBL/GenBank/DDBJ whole genome shotgun (WGS) entry which is preliminary data.</text>
</comment>
<reference evidence="13 14" key="1">
    <citation type="submission" date="2018-11" db="EMBL/GenBank/DDBJ databases">
        <title>Microbial catabolism of amino acid.</title>
        <authorList>
            <person name="Hibi M."/>
            <person name="Ogawa J."/>
        </authorList>
    </citation>
    <scope>NUCLEOTIDE SEQUENCE [LARGE SCALE GENOMIC DNA]</scope>
    <source>
        <strain evidence="13 14">C31-06</strain>
    </source>
</reference>
<comment type="similarity">
    <text evidence="2 11 12">Belongs to the ATPase A chain family.</text>
</comment>
<evidence type="ECO:0000313" key="14">
    <source>
        <dbReference type="Proteomes" id="UP000287519"/>
    </source>
</evidence>